<name>A0A183J9G4_9BILA</name>
<evidence type="ECO:0000313" key="1">
    <source>
        <dbReference type="WBParaSite" id="SBAD_0001292101-mRNA-1"/>
    </source>
</evidence>
<reference evidence="1" key="1">
    <citation type="submission" date="2016-06" db="UniProtKB">
        <authorList>
            <consortium name="WormBaseParasite"/>
        </authorList>
    </citation>
    <scope>IDENTIFICATION</scope>
</reference>
<organism evidence="1">
    <name type="scientific">Soboliphyme baturini</name>
    <dbReference type="NCBI Taxonomy" id="241478"/>
    <lineage>
        <taxon>Eukaryota</taxon>
        <taxon>Metazoa</taxon>
        <taxon>Ecdysozoa</taxon>
        <taxon>Nematoda</taxon>
        <taxon>Enoplea</taxon>
        <taxon>Dorylaimia</taxon>
        <taxon>Dioctophymatida</taxon>
        <taxon>Dioctophymatoidea</taxon>
        <taxon>Soboliphymatidae</taxon>
        <taxon>Soboliphyme</taxon>
    </lineage>
</organism>
<dbReference type="AlphaFoldDB" id="A0A183J9G4"/>
<sequence>LCRSSSAVVVLPRPRLAVGNEEVLIAALSQSASVPQRSARPLVSRAMIEPRVKQLLKPEWFETLAVPVLLKWCPASRFLIIDYFCDGVGISPTAFDSSGYLRESTW</sequence>
<protein>
    <submittedName>
        <fullName evidence="1">Non-specific serine/threonine protein kinase</fullName>
    </submittedName>
</protein>
<accession>A0A183J9G4</accession>
<proteinExistence type="predicted"/>
<dbReference type="WBParaSite" id="SBAD_0001292101-mRNA-1">
    <property type="protein sequence ID" value="SBAD_0001292101-mRNA-1"/>
    <property type="gene ID" value="SBAD_0001292101"/>
</dbReference>